<keyword evidence="1" id="KW-0472">Membrane</keyword>
<gene>
    <name evidence="2" type="primary">ycf92</name>
</gene>
<feature type="transmembrane region" description="Helical" evidence="1">
    <location>
        <begin position="47"/>
        <end position="64"/>
    </location>
</feature>
<protein>
    <submittedName>
        <fullName evidence="2">Uncharacterized protein</fullName>
    </submittedName>
</protein>
<feature type="transmembrane region" description="Helical" evidence="1">
    <location>
        <begin position="131"/>
        <end position="150"/>
    </location>
</feature>
<geneLocation type="plastid" evidence="2"/>
<keyword evidence="1" id="KW-1133">Transmembrane helix</keyword>
<organism evidence="2">
    <name type="scientific">Rhodogorgon sp</name>
    <dbReference type="NCBI Taxonomy" id="2485824"/>
    <lineage>
        <taxon>Eukaryota</taxon>
        <taxon>Rhodophyta</taxon>
        <taxon>Florideophyceae</taxon>
        <taxon>Corallinophycidae</taxon>
        <taxon>Rhodogorgonales</taxon>
        <taxon>Rhodogorgonaceae</taxon>
        <taxon>Rhodogorgon</taxon>
    </lineage>
</organism>
<dbReference type="EMBL" id="MH281630">
    <property type="protein sequence ID" value="AYR06492.1"/>
    <property type="molecule type" value="Genomic_DNA"/>
</dbReference>
<evidence type="ECO:0000313" key="2">
    <source>
        <dbReference type="EMBL" id="AYR06492.1"/>
    </source>
</evidence>
<proteinExistence type="predicted"/>
<sequence length="259" mass="30831">MSFFQVVCHHKYLHSPKTWLHKRYYLTKLIMLMCQLILIPHAKLSHIVTFLITVSTILFSLKLSREIQTSIFRILFFYFLIFIVNNQSFRVYEDDLYRETYIITVNTFEVKTKFIKKALTCKSFIVKIPKLTFRALLISYIYIISIKVLMLTTRHETIITVLIFPIRQISYDVFQDITLTTILGLKFSEILSTQVSRLYITYKTRGKTDNASTYDKVRINYLFTIDFFNNLAKHMTFLSFSLYNRNINLQNSYFLNTQG</sequence>
<keyword evidence="1" id="KW-0812">Transmembrane</keyword>
<name>A0A3G3MI28_9FLOR</name>
<evidence type="ECO:0000256" key="1">
    <source>
        <dbReference type="SAM" id="Phobius"/>
    </source>
</evidence>
<dbReference type="AlphaFoldDB" id="A0A3G3MI28"/>
<reference evidence="2" key="1">
    <citation type="journal article" date="2018" name="Genome Biol. Evol.">
        <title>Mitochondrial and Plastid Genomes from Coralline Red Algae Provide Insights into the Incongruent Evolutionary Histories of Organelles.</title>
        <authorList>
            <person name="Lee J."/>
            <person name="Song H.J."/>
            <person name="In Park S."/>
            <person name="Lee Y.M."/>
            <person name="Jeong S.Y."/>
            <person name="Oh Cho T."/>
            <person name="Kim J.H."/>
            <person name="Choi H.G."/>
            <person name="Choi C.G."/>
            <person name="Nelson W.A."/>
            <person name="Fredericq S."/>
            <person name="Bhattacharya D."/>
            <person name="Su Yoon H."/>
        </authorList>
    </citation>
    <scope>NUCLEOTIDE SEQUENCE</scope>
</reference>
<keyword evidence="2" id="KW-0934">Plastid</keyword>
<feature type="transmembrane region" description="Helical" evidence="1">
    <location>
        <begin position="71"/>
        <end position="89"/>
    </location>
</feature>
<accession>A0A3G3MI28</accession>